<comment type="caution">
    <text evidence="1">The sequence shown here is derived from an EMBL/GenBank/DDBJ whole genome shotgun (WGS) entry which is preliminary data.</text>
</comment>
<name>A0A2X0ICW3_9ACTN</name>
<accession>A0A2X0ICW3</accession>
<organism evidence="1 2">
    <name type="scientific">Streptacidiphilus pinicola</name>
    <dbReference type="NCBI Taxonomy" id="2219663"/>
    <lineage>
        <taxon>Bacteria</taxon>
        <taxon>Bacillati</taxon>
        <taxon>Actinomycetota</taxon>
        <taxon>Actinomycetes</taxon>
        <taxon>Kitasatosporales</taxon>
        <taxon>Streptomycetaceae</taxon>
        <taxon>Streptacidiphilus</taxon>
    </lineage>
</organism>
<reference evidence="1 2" key="1">
    <citation type="submission" date="2018-06" db="EMBL/GenBank/DDBJ databases">
        <title>Streptacidiphilus pinicola sp. nov., isolated from pine grove soil.</title>
        <authorList>
            <person name="Roh S.G."/>
            <person name="Park S."/>
            <person name="Kim M.-K."/>
            <person name="Yun B.-R."/>
            <person name="Park J."/>
            <person name="Kim M.J."/>
            <person name="Kim Y.S."/>
            <person name="Kim S.B."/>
        </authorList>
    </citation>
    <scope>NUCLEOTIDE SEQUENCE [LARGE SCALE GENOMIC DNA]</scope>
    <source>
        <strain evidence="1 2">MMS16-CNU450</strain>
    </source>
</reference>
<keyword evidence="2" id="KW-1185">Reference proteome</keyword>
<dbReference type="OrthoDB" id="4244111at2"/>
<proteinExistence type="predicted"/>
<gene>
    <name evidence="1" type="ORF">DN069_33875</name>
</gene>
<protein>
    <submittedName>
        <fullName evidence="1">Uncharacterized protein</fullName>
    </submittedName>
</protein>
<dbReference type="Proteomes" id="UP000248889">
    <property type="component" value="Unassembled WGS sequence"/>
</dbReference>
<sequence length="105" mass="11261">MLDAHSPHNLPPQVEQHLDQLGRAVWLADLTGQGRTQWPHYFTTPGSSGYTSIRVQATAAHATGPRRAAVTLIWAGTSPAGDPEVGLPGTVLLTQRSGSTWEPVR</sequence>
<dbReference type="AlphaFoldDB" id="A0A2X0ICW3"/>
<dbReference type="RefSeq" id="WP_111507079.1">
    <property type="nucleotide sequence ID" value="NZ_QKYN01000171.1"/>
</dbReference>
<dbReference type="EMBL" id="QKYN01000171">
    <property type="protein sequence ID" value="RAG81221.1"/>
    <property type="molecule type" value="Genomic_DNA"/>
</dbReference>
<evidence type="ECO:0000313" key="2">
    <source>
        <dbReference type="Proteomes" id="UP000248889"/>
    </source>
</evidence>
<evidence type="ECO:0000313" key="1">
    <source>
        <dbReference type="EMBL" id="RAG81221.1"/>
    </source>
</evidence>